<feature type="domain" description="GEVED" evidence="1">
    <location>
        <begin position="47"/>
        <end position="124"/>
    </location>
</feature>
<sequence length="227" mass="25571">QPNDEALGDDIRPWSVRDDEDGVWFPTSLIPGRQAILIVDTSEEGFFHGWIDYDENGDWKGQEPEERLFSPSLPLQKGFNWIAFEVPEDANAPETSYARFRFGRQETLAYAGEARNGEVEDYRIALCPTYDVWIMTDDIVYYPGEDVSLSFYVDDVSQIEIIRHRADGTSSVLWAGTVEPGRQELRDHGGVLRALSVVGTETIEMITTSLPTGCSTWVTTPFVVVEP</sequence>
<evidence type="ECO:0000313" key="2">
    <source>
        <dbReference type="EMBL" id="GAF70387.1"/>
    </source>
</evidence>
<reference evidence="2" key="1">
    <citation type="journal article" date="2014" name="Front. Microbiol.">
        <title>High frequency of phylogenetically diverse reductive dehalogenase-homologous genes in deep subseafloor sedimentary metagenomes.</title>
        <authorList>
            <person name="Kawai M."/>
            <person name="Futagami T."/>
            <person name="Toyoda A."/>
            <person name="Takaki Y."/>
            <person name="Nishi S."/>
            <person name="Hori S."/>
            <person name="Arai W."/>
            <person name="Tsubouchi T."/>
            <person name="Morono Y."/>
            <person name="Uchiyama I."/>
            <person name="Ito T."/>
            <person name="Fujiyama A."/>
            <person name="Inagaki F."/>
            <person name="Takami H."/>
        </authorList>
    </citation>
    <scope>NUCLEOTIDE SEQUENCE</scope>
    <source>
        <strain evidence="2">Expedition CK06-06</strain>
    </source>
</reference>
<dbReference type="EMBL" id="BARS01007865">
    <property type="protein sequence ID" value="GAF70387.1"/>
    <property type="molecule type" value="Genomic_DNA"/>
</dbReference>
<dbReference type="InterPro" id="IPR045474">
    <property type="entry name" value="GEVED"/>
</dbReference>
<organism evidence="2">
    <name type="scientific">marine sediment metagenome</name>
    <dbReference type="NCBI Taxonomy" id="412755"/>
    <lineage>
        <taxon>unclassified sequences</taxon>
        <taxon>metagenomes</taxon>
        <taxon>ecological metagenomes</taxon>
    </lineage>
</organism>
<protein>
    <recommendedName>
        <fullName evidence="1">GEVED domain-containing protein</fullName>
    </recommendedName>
</protein>
<gene>
    <name evidence="2" type="ORF">S01H1_15075</name>
</gene>
<dbReference type="Pfam" id="PF20009">
    <property type="entry name" value="GEVED"/>
    <property type="match status" value="1"/>
</dbReference>
<dbReference type="AlphaFoldDB" id="X0S368"/>
<proteinExistence type="predicted"/>
<evidence type="ECO:0000259" key="1">
    <source>
        <dbReference type="Pfam" id="PF20009"/>
    </source>
</evidence>
<comment type="caution">
    <text evidence="2">The sequence shown here is derived from an EMBL/GenBank/DDBJ whole genome shotgun (WGS) entry which is preliminary data.</text>
</comment>
<feature type="non-terminal residue" evidence="2">
    <location>
        <position position="1"/>
    </location>
</feature>
<accession>X0S368</accession>
<name>X0S368_9ZZZZ</name>